<dbReference type="AlphaFoldDB" id="A0A1S1LCN0"/>
<comment type="caution">
    <text evidence="2">The sequence shown here is derived from an EMBL/GenBank/DDBJ whole genome shotgun (WGS) entry which is preliminary data.</text>
</comment>
<proteinExistence type="predicted"/>
<evidence type="ECO:0000313" key="2">
    <source>
        <dbReference type="EMBL" id="OHU47168.1"/>
    </source>
</evidence>
<sequence length="173" mass="19699">MYGLTWEQAVRGGFERDYLWPPGHMTRLGATEAAIVEILDGYPGEVFETYELAAMLPWTFWDVTFDCAFRCVGDDDGTAFGLVVGCEKSVHVVLRQQEAADIFDALTALMRRRRIQRYWSPGTSEFYWSSNRFMAPLPWQVLPREQQLDGAASRIDQSRTQGGDSPQIALTHR</sequence>
<evidence type="ECO:0000256" key="1">
    <source>
        <dbReference type="SAM" id="MobiDB-lite"/>
    </source>
</evidence>
<dbReference type="RefSeq" id="WP_070947786.1">
    <property type="nucleotide sequence ID" value="NZ_MLIQ01000042.1"/>
</dbReference>
<reference evidence="2 3" key="1">
    <citation type="submission" date="2016-10" db="EMBL/GenBank/DDBJ databases">
        <title>Evaluation of Human, Veterinary and Environmental Mycobacterium chelonae Isolates by Core Genome Phylogenomic Analysis, Targeted Gene Comparison, and Anti-microbial Susceptibility Patterns: A Tale of Mistaken Identities.</title>
        <authorList>
            <person name="Fogelson S.B."/>
            <person name="Camus A.C."/>
            <person name="Lorenz W."/>
            <person name="Vasireddy R."/>
            <person name="Vasireddy S."/>
            <person name="Smith T."/>
            <person name="Brown-Elliott B.A."/>
            <person name="Wallace R.J.Jr."/>
            <person name="Hasan N.A."/>
            <person name="Reischl U."/>
            <person name="Sanchez S."/>
        </authorList>
    </citation>
    <scope>NUCLEOTIDE SEQUENCE [LARGE SCALE GENOMIC DNA]</scope>
    <source>
        <strain evidence="2 3">15515</strain>
    </source>
</reference>
<gene>
    <name evidence="2" type="ORF">BKG82_26285</name>
</gene>
<name>A0A1S1LCN0_MYCCH</name>
<evidence type="ECO:0000313" key="3">
    <source>
        <dbReference type="Proteomes" id="UP000180043"/>
    </source>
</evidence>
<dbReference type="Proteomes" id="UP000180043">
    <property type="component" value="Unassembled WGS sequence"/>
</dbReference>
<feature type="region of interest" description="Disordered" evidence="1">
    <location>
        <begin position="152"/>
        <end position="173"/>
    </location>
</feature>
<protein>
    <submittedName>
        <fullName evidence="2">Uncharacterized protein</fullName>
    </submittedName>
</protein>
<organism evidence="2 3">
    <name type="scientific">Mycobacteroides chelonae</name>
    <name type="common">Mycobacterium chelonae</name>
    <dbReference type="NCBI Taxonomy" id="1774"/>
    <lineage>
        <taxon>Bacteria</taxon>
        <taxon>Bacillati</taxon>
        <taxon>Actinomycetota</taxon>
        <taxon>Actinomycetes</taxon>
        <taxon>Mycobacteriales</taxon>
        <taxon>Mycobacteriaceae</taxon>
        <taxon>Mycobacteroides</taxon>
    </lineage>
</organism>
<dbReference type="EMBL" id="MLIQ01000042">
    <property type="protein sequence ID" value="OHU47168.1"/>
    <property type="molecule type" value="Genomic_DNA"/>
</dbReference>
<accession>A0A1S1LCN0</accession>